<dbReference type="EMBL" id="ADOU02000009">
    <property type="protein sequence ID" value="KGJ63340.1"/>
    <property type="molecule type" value="Genomic_DNA"/>
</dbReference>
<sequence>MQDEITARLARSLNIELIQAESRRSEVDRSRNPDAMDFAMRGWAKLYGPQSKIQNDQAKDLFDSALRLDPDNLEAMVGKAQCLATGANNRWSASVTFPSETKPLLMSFGHSAANLSQISIHVPGSTARALFDRSRKTSS</sequence>
<dbReference type="InterPro" id="IPR011990">
    <property type="entry name" value="TPR-like_helical_dom_sf"/>
</dbReference>
<comment type="caution">
    <text evidence="1">The sequence shown here is derived from an EMBL/GenBank/DDBJ whole genome shotgun (WGS) entry which is preliminary data.</text>
</comment>
<accession>A0A837C1X4</accession>
<dbReference type="Gene3D" id="1.25.40.10">
    <property type="entry name" value="Tetratricopeptide repeat domain"/>
    <property type="match status" value="1"/>
</dbReference>
<proteinExistence type="predicted"/>
<name>A0A837C1X4_9BRAD</name>
<dbReference type="Proteomes" id="UP000024900">
    <property type="component" value="Unassembled WGS sequence"/>
</dbReference>
<gene>
    <name evidence="1" type="ORF">BJA5080_08199</name>
</gene>
<reference evidence="1 2" key="1">
    <citation type="journal article" date="2014" name="BMC Genomics">
        <title>Comparative genomics of Bradyrhizobium japonicum CPAC 15 and Bradyrhizobium diazoefficiens CPAC 7: elite model strains for understanding symbiotic performance with soybean.</title>
        <authorList>
            <person name="Siqueira A.F."/>
            <person name="Ormeno-Orrillo E."/>
            <person name="Souza R.C."/>
            <person name="Rodrigues E.P."/>
            <person name="Almeida L.G."/>
            <person name="Barcellos F.G."/>
            <person name="Batista J.S."/>
            <person name="Nakatami A.S."/>
            <person name="Martinez-Romero E."/>
            <person name="Vasconcelos A.T."/>
            <person name="Hungria M."/>
        </authorList>
    </citation>
    <scope>NUCLEOTIDE SEQUENCE [LARGE SCALE GENOMIC DNA]</scope>
    <source>
        <strain evidence="1 2">SEMIA 5080</strain>
    </source>
</reference>
<organism evidence="1 2">
    <name type="scientific">Bradyrhizobium diazoefficiens SEMIA 5080</name>
    <dbReference type="NCBI Taxonomy" id="754504"/>
    <lineage>
        <taxon>Bacteria</taxon>
        <taxon>Pseudomonadati</taxon>
        <taxon>Pseudomonadota</taxon>
        <taxon>Alphaproteobacteria</taxon>
        <taxon>Hyphomicrobiales</taxon>
        <taxon>Nitrobacteraceae</taxon>
        <taxon>Bradyrhizobium</taxon>
    </lineage>
</organism>
<protein>
    <submittedName>
        <fullName evidence="1">Uncharacterized protein</fullName>
    </submittedName>
</protein>
<dbReference type="RefSeq" id="WP_231166643.1">
    <property type="nucleotide sequence ID" value="NZ_ADOU02000009.1"/>
</dbReference>
<evidence type="ECO:0000313" key="2">
    <source>
        <dbReference type="Proteomes" id="UP000024900"/>
    </source>
</evidence>
<evidence type="ECO:0000313" key="1">
    <source>
        <dbReference type="EMBL" id="KGJ63340.1"/>
    </source>
</evidence>
<dbReference type="AlphaFoldDB" id="A0A837C1X4"/>